<organism evidence="2 3">
    <name type="scientific">Pleodorina starrii</name>
    <dbReference type="NCBI Taxonomy" id="330485"/>
    <lineage>
        <taxon>Eukaryota</taxon>
        <taxon>Viridiplantae</taxon>
        <taxon>Chlorophyta</taxon>
        <taxon>core chlorophytes</taxon>
        <taxon>Chlorophyceae</taxon>
        <taxon>CS clade</taxon>
        <taxon>Chlamydomonadales</taxon>
        <taxon>Volvocaceae</taxon>
        <taxon>Pleodorina</taxon>
    </lineage>
</organism>
<evidence type="ECO:0000256" key="1">
    <source>
        <dbReference type="SAM" id="MobiDB-lite"/>
    </source>
</evidence>
<feature type="compositionally biased region" description="Low complexity" evidence="1">
    <location>
        <begin position="67"/>
        <end position="76"/>
    </location>
</feature>
<dbReference type="EMBL" id="BRXU01000003">
    <property type="protein sequence ID" value="GLC50060.1"/>
    <property type="molecule type" value="Genomic_DNA"/>
</dbReference>
<keyword evidence="3" id="KW-1185">Reference proteome</keyword>
<name>A0A9W6BDZ9_9CHLO</name>
<feature type="compositionally biased region" description="Pro residues" evidence="1">
    <location>
        <begin position="89"/>
        <end position="102"/>
    </location>
</feature>
<dbReference type="AlphaFoldDB" id="A0A9W6BDZ9"/>
<accession>A0A9W6BDZ9</accession>
<gene>
    <name evidence="2" type="primary">PLESTBF000175</name>
    <name evidence="2" type="ORF">PLESTB_000337900</name>
</gene>
<sequence length="102" mass="10692">MFAMKPRCPAEAEGEASDAFGQLLLVHCGKYAEQRAIKEGSIPLHALAEEDADLMAVQLGISVRQTAGAARAAPGREGWKKRGGSWRPPCGPPGGGRPPGSR</sequence>
<feature type="region of interest" description="Disordered" evidence="1">
    <location>
        <begin position="67"/>
        <end position="102"/>
    </location>
</feature>
<evidence type="ECO:0000313" key="2">
    <source>
        <dbReference type="EMBL" id="GLC50060.1"/>
    </source>
</evidence>
<dbReference type="Proteomes" id="UP001165080">
    <property type="component" value="Unassembled WGS sequence"/>
</dbReference>
<reference evidence="2 3" key="1">
    <citation type="journal article" date="2023" name="Commun. Biol.">
        <title>Reorganization of the ancestral sex-determining regions during the evolution of trioecy in Pleodorina starrii.</title>
        <authorList>
            <person name="Takahashi K."/>
            <person name="Suzuki S."/>
            <person name="Kawai-Toyooka H."/>
            <person name="Yamamoto K."/>
            <person name="Hamaji T."/>
            <person name="Ootsuki R."/>
            <person name="Yamaguchi H."/>
            <person name="Kawachi M."/>
            <person name="Higashiyama T."/>
            <person name="Nozaki H."/>
        </authorList>
    </citation>
    <scope>NUCLEOTIDE SEQUENCE [LARGE SCALE GENOMIC DNA]</scope>
    <source>
        <strain evidence="2 3">NIES-4479</strain>
    </source>
</reference>
<comment type="caution">
    <text evidence="2">The sequence shown here is derived from an EMBL/GenBank/DDBJ whole genome shotgun (WGS) entry which is preliminary data.</text>
</comment>
<protein>
    <submittedName>
        <fullName evidence="2">Uncharacterized protein</fullName>
    </submittedName>
</protein>
<evidence type="ECO:0000313" key="3">
    <source>
        <dbReference type="Proteomes" id="UP001165080"/>
    </source>
</evidence>
<proteinExistence type="predicted"/>